<dbReference type="EMBL" id="BK015298">
    <property type="protein sequence ID" value="DAE00065.1"/>
    <property type="molecule type" value="Genomic_DNA"/>
</dbReference>
<dbReference type="Gene3D" id="1.10.3230.30">
    <property type="entry name" value="Phage gp6-like head-tail connector protein"/>
    <property type="match status" value="1"/>
</dbReference>
<proteinExistence type="predicted"/>
<evidence type="ECO:0000313" key="1">
    <source>
        <dbReference type="EMBL" id="DAE00065.1"/>
    </source>
</evidence>
<sequence>MLSLDLVKAHCRIDNDDEDNVLQSYIESALGHIESQLGRKLYDDNVPDSDLTGIVINAPIRHAALMLIAHWYENRESVVVGNFGSKEIEIGTWRLIQPYRIMGA</sequence>
<dbReference type="InterPro" id="IPR006450">
    <property type="entry name" value="Phage_HK97_gp6-like"/>
</dbReference>
<protein>
    <submittedName>
        <fullName evidence="1">Head tail connector</fullName>
    </submittedName>
</protein>
<dbReference type="InterPro" id="IPR021146">
    <property type="entry name" value="Phage_gp6-like_head-tail"/>
</dbReference>
<dbReference type="CDD" id="cd08054">
    <property type="entry name" value="gp6"/>
    <property type="match status" value="1"/>
</dbReference>
<reference evidence="1" key="1">
    <citation type="journal article" date="2021" name="Proc. Natl. Acad. Sci. U.S.A.">
        <title>A Catalog of Tens of Thousands of Viruses from Human Metagenomes Reveals Hidden Associations with Chronic Diseases.</title>
        <authorList>
            <person name="Tisza M.J."/>
            <person name="Buck C.B."/>
        </authorList>
    </citation>
    <scope>NUCLEOTIDE SEQUENCE</scope>
    <source>
        <strain evidence="1">Ct0qt9</strain>
    </source>
</reference>
<accession>A0A8S5P0U5</accession>
<name>A0A8S5P0U5_9CAUD</name>
<organism evidence="1">
    <name type="scientific">Siphoviridae sp. ct0qt9</name>
    <dbReference type="NCBI Taxonomy" id="2825298"/>
    <lineage>
        <taxon>Viruses</taxon>
        <taxon>Duplodnaviria</taxon>
        <taxon>Heunggongvirae</taxon>
        <taxon>Uroviricota</taxon>
        <taxon>Caudoviricetes</taxon>
    </lineage>
</organism>
<dbReference type="NCBIfam" id="TIGR01560">
    <property type="entry name" value="put_DNA_pack"/>
    <property type="match status" value="1"/>
</dbReference>
<dbReference type="Pfam" id="PF05135">
    <property type="entry name" value="Phage_connect_1"/>
    <property type="match status" value="1"/>
</dbReference>